<reference evidence="1" key="1">
    <citation type="submission" date="2021-06" db="EMBL/GenBank/DDBJ databases">
        <authorList>
            <person name="Kallberg Y."/>
            <person name="Tangrot J."/>
            <person name="Rosling A."/>
        </authorList>
    </citation>
    <scope>NUCLEOTIDE SEQUENCE</scope>
    <source>
        <strain evidence="1">MA461A</strain>
    </source>
</reference>
<dbReference type="EMBL" id="CAJVQC010079088">
    <property type="protein sequence ID" value="CAG8816850.1"/>
    <property type="molecule type" value="Genomic_DNA"/>
</dbReference>
<evidence type="ECO:0000313" key="1">
    <source>
        <dbReference type="EMBL" id="CAG8816850.1"/>
    </source>
</evidence>
<dbReference type="Proteomes" id="UP000789920">
    <property type="component" value="Unassembled WGS sequence"/>
</dbReference>
<sequence>PFIGTRNHKKDQKASEDKKAPRSYLEKKGSNSSSRCDQYHPGPRMNIAGHDTWIIAALGVITADLPQGNDLADTKRHEGLLLKFEKKMKK</sequence>
<gene>
    <name evidence="1" type="ORF">RPERSI_LOCUS24548</name>
</gene>
<feature type="non-terminal residue" evidence="1">
    <location>
        <position position="1"/>
    </location>
</feature>
<comment type="caution">
    <text evidence="1">The sequence shown here is derived from an EMBL/GenBank/DDBJ whole genome shotgun (WGS) entry which is preliminary data.</text>
</comment>
<accession>A0ACA9RY55</accession>
<protein>
    <submittedName>
        <fullName evidence="1">12135_t:CDS:1</fullName>
    </submittedName>
</protein>
<feature type="non-terminal residue" evidence="1">
    <location>
        <position position="90"/>
    </location>
</feature>
<organism evidence="1 2">
    <name type="scientific">Racocetra persica</name>
    <dbReference type="NCBI Taxonomy" id="160502"/>
    <lineage>
        <taxon>Eukaryota</taxon>
        <taxon>Fungi</taxon>
        <taxon>Fungi incertae sedis</taxon>
        <taxon>Mucoromycota</taxon>
        <taxon>Glomeromycotina</taxon>
        <taxon>Glomeromycetes</taxon>
        <taxon>Diversisporales</taxon>
        <taxon>Gigasporaceae</taxon>
        <taxon>Racocetra</taxon>
    </lineage>
</organism>
<proteinExistence type="predicted"/>
<evidence type="ECO:0000313" key="2">
    <source>
        <dbReference type="Proteomes" id="UP000789920"/>
    </source>
</evidence>
<name>A0ACA9RY55_9GLOM</name>
<keyword evidence="2" id="KW-1185">Reference proteome</keyword>